<organism evidence="2 3">
    <name type="scientific">Theropithecus gelada</name>
    <name type="common">Gelada baboon</name>
    <dbReference type="NCBI Taxonomy" id="9565"/>
    <lineage>
        <taxon>Eukaryota</taxon>
        <taxon>Metazoa</taxon>
        <taxon>Chordata</taxon>
        <taxon>Craniata</taxon>
        <taxon>Vertebrata</taxon>
        <taxon>Euteleostomi</taxon>
        <taxon>Mammalia</taxon>
        <taxon>Eutheria</taxon>
        <taxon>Euarchontoglires</taxon>
        <taxon>Primates</taxon>
        <taxon>Haplorrhini</taxon>
        <taxon>Catarrhini</taxon>
        <taxon>Cercopithecidae</taxon>
        <taxon>Cercopithecinae</taxon>
        <taxon>Theropithecus</taxon>
    </lineage>
</organism>
<evidence type="ECO:0000256" key="1">
    <source>
        <dbReference type="SAM" id="SignalP"/>
    </source>
</evidence>
<reference evidence="2" key="2">
    <citation type="submission" date="2025-09" db="UniProtKB">
        <authorList>
            <consortium name="Ensembl"/>
        </authorList>
    </citation>
    <scope>IDENTIFICATION</scope>
</reference>
<accession>A0A8D2EH78</accession>
<feature type="chain" id="PRO_5034216458" description="Secreted protein" evidence="1">
    <location>
        <begin position="26"/>
        <end position="92"/>
    </location>
</feature>
<evidence type="ECO:0000313" key="2">
    <source>
        <dbReference type="Ensembl" id="ENSTGEP00000006297.1"/>
    </source>
</evidence>
<evidence type="ECO:0008006" key="4">
    <source>
        <dbReference type="Google" id="ProtNLM"/>
    </source>
</evidence>
<evidence type="ECO:0000313" key="3">
    <source>
        <dbReference type="Proteomes" id="UP000694411"/>
    </source>
</evidence>
<dbReference type="AlphaFoldDB" id="A0A8D2EH78"/>
<protein>
    <recommendedName>
        <fullName evidence="4">Secreted protein</fullName>
    </recommendedName>
</protein>
<dbReference type="Ensembl" id="ENSTGET00000007590.1">
    <property type="protein sequence ID" value="ENSTGEP00000006297.1"/>
    <property type="gene ID" value="ENSTGEG00000005162.1"/>
</dbReference>
<dbReference type="Proteomes" id="UP000694411">
    <property type="component" value="Unassembled WGS sequence"/>
</dbReference>
<keyword evidence="1" id="KW-0732">Signal</keyword>
<sequence length="92" mass="10497">MVAKQGKLILYFPFLILSIVSKSDVEFFCQGNYSPRFSLTAIKIYKIKLQSQAQQIILESFCIKGFSDIIWFSPMQGVGLSVLKHLCFLMLP</sequence>
<keyword evidence="3" id="KW-1185">Reference proteome</keyword>
<name>A0A8D2EH78_THEGE</name>
<reference evidence="2" key="1">
    <citation type="submission" date="2025-08" db="UniProtKB">
        <authorList>
            <consortium name="Ensembl"/>
        </authorList>
    </citation>
    <scope>IDENTIFICATION</scope>
</reference>
<feature type="signal peptide" evidence="1">
    <location>
        <begin position="1"/>
        <end position="25"/>
    </location>
</feature>
<proteinExistence type="predicted"/>